<reference evidence="2 3" key="1">
    <citation type="submission" date="2016-09" db="EMBL/GenBank/DDBJ databases">
        <title>Rhizobium sp. nov., a novel species isolated from the rice rhizosphere.</title>
        <authorList>
            <person name="Zhao J."/>
            <person name="Zhang X."/>
        </authorList>
    </citation>
    <scope>NUCLEOTIDE SEQUENCE [LARGE SCALE GENOMIC DNA]</scope>
    <source>
        <strain evidence="2 3">MH17</strain>
    </source>
</reference>
<evidence type="ECO:0000256" key="1">
    <source>
        <dbReference type="SAM" id="MobiDB-lite"/>
    </source>
</evidence>
<evidence type="ECO:0000313" key="3">
    <source>
        <dbReference type="Proteomes" id="UP000186143"/>
    </source>
</evidence>
<name>A0A1Q9AP70_9HYPH</name>
<organism evidence="2 3">
    <name type="scientific">Xaviernesmea rhizosphaerae</name>
    <dbReference type="NCBI Taxonomy" id="1672749"/>
    <lineage>
        <taxon>Bacteria</taxon>
        <taxon>Pseudomonadati</taxon>
        <taxon>Pseudomonadota</taxon>
        <taxon>Alphaproteobacteria</taxon>
        <taxon>Hyphomicrobiales</taxon>
        <taxon>Rhizobiaceae</taxon>
        <taxon>Rhizobium/Agrobacterium group</taxon>
        <taxon>Xaviernesmea</taxon>
    </lineage>
</organism>
<accession>A0A1Q9AP70</accession>
<proteinExistence type="predicted"/>
<gene>
    <name evidence="2" type="ORF">BJF92_06300</name>
</gene>
<protein>
    <submittedName>
        <fullName evidence="2">Uncharacterized protein</fullName>
    </submittedName>
</protein>
<dbReference type="EMBL" id="MKIO01000019">
    <property type="protein sequence ID" value="OLP57138.1"/>
    <property type="molecule type" value="Genomic_DNA"/>
</dbReference>
<sequence>MTGSLKDESRDRCHFLSRSRSVRAGCGQSDHFQRMTDRPRPARDVQSTVVSMRRAMIMGREWRRLLVFVKQMPGKEEGAAPAERSQALPHVIRERSLDVP</sequence>
<feature type="compositionally biased region" description="Basic and acidic residues" evidence="1">
    <location>
        <begin position="31"/>
        <end position="43"/>
    </location>
</feature>
<evidence type="ECO:0000313" key="2">
    <source>
        <dbReference type="EMBL" id="OLP57138.1"/>
    </source>
</evidence>
<dbReference type="Proteomes" id="UP000186143">
    <property type="component" value="Unassembled WGS sequence"/>
</dbReference>
<dbReference type="AlphaFoldDB" id="A0A1Q9AP70"/>
<feature type="compositionally biased region" description="Basic and acidic residues" evidence="1">
    <location>
        <begin position="91"/>
        <end position="100"/>
    </location>
</feature>
<feature type="region of interest" description="Disordered" evidence="1">
    <location>
        <begin position="75"/>
        <end position="100"/>
    </location>
</feature>
<feature type="region of interest" description="Disordered" evidence="1">
    <location>
        <begin position="24"/>
        <end position="47"/>
    </location>
</feature>
<comment type="caution">
    <text evidence="2">The sequence shown here is derived from an EMBL/GenBank/DDBJ whole genome shotgun (WGS) entry which is preliminary data.</text>
</comment>